<name>A0A8S3K686_9BILA</name>
<feature type="non-terminal residue" evidence="2">
    <location>
        <position position="79"/>
    </location>
</feature>
<evidence type="ECO:0000313" key="1">
    <source>
        <dbReference type="EMBL" id="CAF5165294.1"/>
    </source>
</evidence>
<dbReference type="EMBL" id="CAJOBJ010379465">
    <property type="protein sequence ID" value="CAF5226878.1"/>
    <property type="molecule type" value="Genomic_DNA"/>
</dbReference>
<evidence type="ECO:0000313" key="3">
    <source>
        <dbReference type="Proteomes" id="UP000681720"/>
    </source>
</evidence>
<dbReference type="Proteomes" id="UP000681967">
    <property type="component" value="Unassembled WGS sequence"/>
</dbReference>
<accession>A0A8S3K686</accession>
<proteinExistence type="predicted"/>
<dbReference type="Proteomes" id="UP000681720">
    <property type="component" value="Unassembled WGS sequence"/>
</dbReference>
<evidence type="ECO:0000313" key="2">
    <source>
        <dbReference type="EMBL" id="CAF5226878.1"/>
    </source>
</evidence>
<dbReference type="AlphaFoldDB" id="A0A8S3K686"/>
<protein>
    <submittedName>
        <fullName evidence="2">Uncharacterized protein</fullName>
    </submittedName>
</protein>
<sequence>MVKNRDYSSFDQLLNIEQLIPLHLYIFLLTWTHVRTINDAIVLHDAINRLKTENCFLSKCLKLFQSHTEFITWLYNVRR</sequence>
<reference evidence="2" key="1">
    <citation type="submission" date="2021-02" db="EMBL/GenBank/DDBJ databases">
        <authorList>
            <person name="Nowell W R."/>
        </authorList>
    </citation>
    <scope>NUCLEOTIDE SEQUENCE</scope>
</reference>
<comment type="caution">
    <text evidence="2">The sequence shown here is derived from an EMBL/GenBank/DDBJ whole genome shotgun (WGS) entry which is preliminary data.</text>
</comment>
<organism evidence="2 3">
    <name type="scientific">Rotaria magnacalcarata</name>
    <dbReference type="NCBI Taxonomy" id="392030"/>
    <lineage>
        <taxon>Eukaryota</taxon>
        <taxon>Metazoa</taxon>
        <taxon>Spiralia</taxon>
        <taxon>Gnathifera</taxon>
        <taxon>Rotifera</taxon>
        <taxon>Eurotatoria</taxon>
        <taxon>Bdelloidea</taxon>
        <taxon>Philodinida</taxon>
        <taxon>Philodinidae</taxon>
        <taxon>Rotaria</taxon>
    </lineage>
</organism>
<dbReference type="EMBL" id="CAJOBH010271718">
    <property type="protein sequence ID" value="CAF5165294.1"/>
    <property type="molecule type" value="Genomic_DNA"/>
</dbReference>
<gene>
    <name evidence="1" type="ORF">BYL167_LOCUS75753</name>
    <name evidence="2" type="ORF">GIL414_LOCUS87349</name>
</gene>